<reference evidence="2 3" key="1">
    <citation type="submission" date="2018-06" db="EMBL/GenBank/DDBJ databases">
        <authorList>
            <consortium name="Pathogen Informatics"/>
            <person name="Doyle S."/>
        </authorList>
    </citation>
    <scope>NUCLEOTIDE SEQUENCE [LARGE SCALE GENOMIC DNA]</scope>
    <source>
        <strain evidence="2 3">NCTC13315</strain>
    </source>
</reference>
<dbReference type="EMBL" id="UGNV01000001">
    <property type="protein sequence ID" value="STX30201.1"/>
    <property type="molecule type" value="Genomic_DNA"/>
</dbReference>
<accession>A0A378I6C1</accession>
<gene>
    <name evidence="2" type="ORF">NCTC13315_02766</name>
</gene>
<keyword evidence="3" id="KW-1185">Reference proteome</keyword>
<dbReference type="AlphaFoldDB" id="A0A378I6C1"/>
<dbReference type="RefSeq" id="WP_242604209.1">
    <property type="nucleotide sequence ID" value="NZ_CAAAHO010000003.1"/>
</dbReference>
<dbReference type="Pfam" id="PF13649">
    <property type="entry name" value="Methyltransf_25"/>
    <property type="match status" value="1"/>
</dbReference>
<evidence type="ECO:0000313" key="3">
    <source>
        <dbReference type="Proteomes" id="UP000254968"/>
    </source>
</evidence>
<evidence type="ECO:0000259" key="1">
    <source>
        <dbReference type="Pfam" id="PF13649"/>
    </source>
</evidence>
<organism evidence="2 3">
    <name type="scientific">Legionella beliardensis</name>
    <dbReference type="NCBI Taxonomy" id="91822"/>
    <lineage>
        <taxon>Bacteria</taxon>
        <taxon>Pseudomonadati</taxon>
        <taxon>Pseudomonadota</taxon>
        <taxon>Gammaproteobacteria</taxon>
        <taxon>Legionellales</taxon>
        <taxon>Legionellaceae</taxon>
        <taxon>Legionella</taxon>
    </lineage>
</organism>
<name>A0A378I6C1_9GAMM</name>
<evidence type="ECO:0000313" key="2">
    <source>
        <dbReference type="EMBL" id="STX30201.1"/>
    </source>
</evidence>
<dbReference type="Gene3D" id="3.40.50.150">
    <property type="entry name" value="Vaccinia Virus protein VP39"/>
    <property type="match status" value="1"/>
</dbReference>
<dbReference type="InterPro" id="IPR041698">
    <property type="entry name" value="Methyltransf_25"/>
</dbReference>
<dbReference type="SUPFAM" id="SSF53335">
    <property type="entry name" value="S-adenosyl-L-methionine-dependent methyltransferases"/>
    <property type="match status" value="1"/>
</dbReference>
<dbReference type="Proteomes" id="UP000254968">
    <property type="component" value="Unassembled WGS sequence"/>
</dbReference>
<dbReference type="InterPro" id="IPR029063">
    <property type="entry name" value="SAM-dependent_MTases_sf"/>
</dbReference>
<proteinExistence type="predicted"/>
<dbReference type="CDD" id="cd02440">
    <property type="entry name" value="AdoMet_MTases"/>
    <property type="match status" value="1"/>
</dbReference>
<sequence>MSILKKPGLISHNEATSSLKDAASQARERILQAGDQPHATVAAQLDLLEALQEFDFGRFLLQNQGINGYWTHYMLTHPMVGRQTGKNNQGQPFTSLEKFLLDEAPTMLATQQRFNIFLQESQEMVKEGAVLASIPCGLLAELLYLDFSQVSHCRLIGIDFDQQTLKDAETIATEKKLTQFTKYHQENAWSLKAVAEYDLITSNGLTIYEPDDEQVAKLYKLFYQALKPGGKLVTSFLTPPPGLTAECEWNMAALNKEHLLLQQTLFANIINAKFRCFRSSDLTKQLLMQTGFHNIKFIYDKAHLFPTVVAYKEP</sequence>
<protein>
    <submittedName>
        <fullName evidence="2">Exported protein</fullName>
    </submittedName>
</protein>
<feature type="domain" description="Methyltransferase" evidence="1">
    <location>
        <begin position="151"/>
        <end position="230"/>
    </location>
</feature>